<dbReference type="GO" id="GO:0046872">
    <property type="term" value="F:metal ion binding"/>
    <property type="evidence" value="ECO:0007669"/>
    <property type="project" value="InterPro"/>
</dbReference>
<sequence>MKMRIHMAQIIMFFYALIIFLSPFLVDRRSFPSSFVSPKSYTSEIPCKATRDCPYELYYETKCVDSLCTYW</sequence>
<dbReference type="AlphaFoldDB" id="A7KH63"/>
<evidence type="ECO:0000313" key="6">
    <source>
        <dbReference type="Proteomes" id="UP000002051"/>
    </source>
</evidence>
<reference evidence="2" key="1">
    <citation type="journal article" date="2007" name="Mol. Plant Microbe Interact.">
        <title>Genomic organization and evolutionary insights on GRP and NCR genes, two large nodule-specific gene families in Medicago truncatula.</title>
        <authorList>
            <person name="Alunni B."/>
            <person name="Kevei Z."/>
            <person name="Redondo-Nieto M."/>
            <person name="Kondorosi A."/>
            <person name="Mergaert P."/>
            <person name="Kondorosi E."/>
        </authorList>
    </citation>
    <scope>NUCLEOTIDE SEQUENCE</scope>
</reference>
<evidence type="ECO:0000313" key="5">
    <source>
        <dbReference type="EnsemblPlants" id="AES88306"/>
    </source>
</evidence>
<reference evidence="3 6" key="4">
    <citation type="journal article" date="2014" name="BMC Genomics">
        <title>An improved genome release (version Mt4.0) for the model legume Medicago truncatula.</title>
        <authorList>
            <person name="Tang H."/>
            <person name="Krishnakumar V."/>
            <person name="Bidwell S."/>
            <person name="Rosen B."/>
            <person name="Chan A."/>
            <person name="Zhou S."/>
            <person name="Gentzbittel L."/>
            <person name="Childs K.L."/>
            <person name="Yandell M."/>
            <person name="Gundlach H."/>
            <person name="Mayer K.F."/>
            <person name="Schwartz D.C."/>
            <person name="Town C.D."/>
        </authorList>
    </citation>
    <scope>GENOME REANNOTATION</scope>
    <source>
        <strain evidence="5 6">cv. Jemalong A17</strain>
    </source>
</reference>
<dbReference type="EnsemblPlants" id="AES88306">
    <property type="protein sequence ID" value="AES88306"/>
    <property type="gene ID" value="MTR_4g053180"/>
</dbReference>
<evidence type="ECO:0000313" key="2">
    <source>
        <dbReference type="EMBL" id="ABS31370.1"/>
    </source>
</evidence>
<reference evidence="3 6" key="2">
    <citation type="journal article" date="2011" name="Nature">
        <title>The Medicago genome provides insight into the evolution of rhizobial symbioses.</title>
        <authorList>
            <person name="Young N.D."/>
            <person name="Debelle F."/>
            <person name="Oldroyd G.E."/>
            <person name="Geurts R."/>
            <person name="Cannon S.B."/>
            <person name="Udvardi M.K."/>
            <person name="Benedito V.A."/>
            <person name="Mayer K.F."/>
            <person name="Gouzy J."/>
            <person name="Schoof H."/>
            <person name="Van de Peer Y."/>
            <person name="Proost S."/>
            <person name="Cook D.R."/>
            <person name="Meyers B.C."/>
            <person name="Spannagl M."/>
            <person name="Cheung F."/>
            <person name="De Mita S."/>
            <person name="Krishnakumar V."/>
            <person name="Gundlach H."/>
            <person name="Zhou S."/>
            <person name="Mudge J."/>
            <person name="Bharti A.K."/>
            <person name="Murray J.D."/>
            <person name="Naoumkina M.A."/>
            <person name="Rosen B."/>
            <person name="Silverstein K.A."/>
            <person name="Tang H."/>
            <person name="Rombauts S."/>
            <person name="Zhao P.X."/>
            <person name="Zhou P."/>
            <person name="Barbe V."/>
            <person name="Bardou P."/>
            <person name="Bechner M."/>
            <person name="Bellec A."/>
            <person name="Berger A."/>
            <person name="Berges H."/>
            <person name="Bidwell S."/>
            <person name="Bisseling T."/>
            <person name="Choisne N."/>
            <person name="Couloux A."/>
            <person name="Denny R."/>
            <person name="Deshpande S."/>
            <person name="Dai X."/>
            <person name="Doyle J.J."/>
            <person name="Dudez A.M."/>
            <person name="Farmer A.D."/>
            <person name="Fouteau S."/>
            <person name="Franken C."/>
            <person name="Gibelin C."/>
            <person name="Gish J."/>
            <person name="Goldstein S."/>
            <person name="Gonzalez A.J."/>
            <person name="Green P.J."/>
            <person name="Hallab A."/>
            <person name="Hartog M."/>
            <person name="Hua A."/>
            <person name="Humphray S.J."/>
            <person name="Jeong D.H."/>
            <person name="Jing Y."/>
            <person name="Jocker A."/>
            <person name="Kenton S.M."/>
            <person name="Kim D.J."/>
            <person name="Klee K."/>
            <person name="Lai H."/>
            <person name="Lang C."/>
            <person name="Lin S."/>
            <person name="Macmil S.L."/>
            <person name="Magdelenat G."/>
            <person name="Matthews L."/>
            <person name="McCorrison J."/>
            <person name="Monaghan E.L."/>
            <person name="Mun J.H."/>
            <person name="Najar F.Z."/>
            <person name="Nicholson C."/>
            <person name="Noirot C."/>
            <person name="O'Bleness M."/>
            <person name="Paule C.R."/>
            <person name="Poulain J."/>
            <person name="Prion F."/>
            <person name="Qin B."/>
            <person name="Qu C."/>
            <person name="Retzel E.F."/>
            <person name="Riddle C."/>
            <person name="Sallet E."/>
            <person name="Samain S."/>
            <person name="Samson N."/>
            <person name="Sanders I."/>
            <person name="Saurat O."/>
            <person name="Scarpelli C."/>
            <person name="Schiex T."/>
            <person name="Segurens B."/>
            <person name="Severin A.J."/>
            <person name="Sherrier D.J."/>
            <person name="Shi R."/>
            <person name="Sims S."/>
            <person name="Singer S.R."/>
            <person name="Sinharoy S."/>
            <person name="Sterck L."/>
            <person name="Viollet A."/>
            <person name="Wang B.B."/>
            <person name="Wang K."/>
            <person name="Wang M."/>
            <person name="Wang X."/>
            <person name="Warfsmann J."/>
            <person name="Weissenbach J."/>
            <person name="White D.D."/>
            <person name="White J.D."/>
            <person name="Wiley G.B."/>
            <person name="Wincker P."/>
            <person name="Xing Y."/>
            <person name="Yang L."/>
            <person name="Yao Z."/>
            <person name="Ying F."/>
            <person name="Zhai J."/>
            <person name="Zhou L."/>
            <person name="Zuber A."/>
            <person name="Denarie J."/>
            <person name="Dixon R.A."/>
            <person name="May G.D."/>
            <person name="Schwartz D.C."/>
            <person name="Rogers J."/>
            <person name="Quetier F."/>
            <person name="Town C.D."/>
            <person name="Roe B.A."/>
        </authorList>
    </citation>
    <scope>NUCLEOTIDE SEQUENCE [LARGE SCALE GENOMIC DNA]</scope>
    <source>
        <strain evidence="3">A17</strain>
        <strain evidence="5 6">cv. Jemalong A17</strain>
    </source>
</reference>
<dbReference type="EMBL" id="EF414284">
    <property type="protein sequence ID" value="ABS31370.1"/>
    <property type="molecule type" value="mRNA"/>
</dbReference>
<dbReference type="Proteomes" id="UP000002051">
    <property type="component" value="Chromosome 4"/>
</dbReference>
<evidence type="ECO:0000259" key="1">
    <source>
        <dbReference type="Pfam" id="PF07127"/>
    </source>
</evidence>
<evidence type="ECO:0000313" key="4">
    <source>
        <dbReference type="EMBL" id="AFK39100.1"/>
    </source>
</evidence>
<keyword evidence="6" id="KW-1185">Reference proteome</keyword>
<name>A7KH63_MEDTR</name>
<proteinExistence type="evidence at transcript level"/>
<dbReference type="EMBL" id="BT139305">
    <property type="protein sequence ID" value="AFK39100.1"/>
    <property type="molecule type" value="mRNA"/>
</dbReference>
<evidence type="ECO:0000313" key="3">
    <source>
        <dbReference type="EMBL" id="AES88306.1"/>
    </source>
</evidence>
<dbReference type="EMBL" id="CM001220">
    <property type="protein sequence ID" value="AES88306.1"/>
    <property type="molecule type" value="Genomic_DNA"/>
</dbReference>
<feature type="domain" description="Late nodulin" evidence="1">
    <location>
        <begin position="7"/>
        <end position="69"/>
    </location>
</feature>
<reference evidence="5" key="5">
    <citation type="submission" date="2015-04" db="UniProtKB">
        <authorList>
            <consortium name="EnsemblPlants"/>
        </authorList>
    </citation>
    <scope>IDENTIFICATION</scope>
    <source>
        <strain evidence="5">cv. Jemalong A17</strain>
    </source>
</reference>
<dbReference type="HOGENOM" id="CLU_181053_6_2_1"/>
<dbReference type="PaxDb" id="3880-AES88306"/>
<accession>A7KH63</accession>
<reference evidence="4" key="3">
    <citation type="submission" date="2012-05" db="EMBL/GenBank/DDBJ databases">
        <authorList>
            <person name="Krishnakumar V."/>
            <person name="Cheung F."/>
            <person name="Xiao Y."/>
            <person name="Chan A."/>
            <person name="Moskal W.A."/>
            <person name="Town C.D."/>
        </authorList>
    </citation>
    <scope>NUCLEOTIDE SEQUENCE</scope>
</reference>
<organism evidence="2">
    <name type="scientific">Medicago truncatula</name>
    <name type="common">Barrel medic</name>
    <name type="synonym">Medicago tribuloides</name>
    <dbReference type="NCBI Taxonomy" id="3880"/>
    <lineage>
        <taxon>Eukaryota</taxon>
        <taxon>Viridiplantae</taxon>
        <taxon>Streptophyta</taxon>
        <taxon>Embryophyta</taxon>
        <taxon>Tracheophyta</taxon>
        <taxon>Spermatophyta</taxon>
        <taxon>Magnoliopsida</taxon>
        <taxon>eudicotyledons</taxon>
        <taxon>Gunneridae</taxon>
        <taxon>Pentapetalae</taxon>
        <taxon>rosids</taxon>
        <taxon>fabids</taxon>
        <taxon>Fabales</taxon>
        <taxon>Fabaceae</taxon>
        <taxon>Papilionoideae</taxon>
        <taxon>50 kb inversion clade</taxon>
        <taxon>NPAAA clade</taxon>
        <taxon>Hologalegina</taxon>
        <taxon>IRL clade</taxon>
        <taxon>Trifolieae</taxon>
        <taxon>Medicago</taxon>
    </lineage>
</organism>
<protein>
    <submittedName>
        <fullName evidence="3">Nodule Cysteine-Rich (NCR) secreted peptide</fullName>
    </submittedName>
    <submittedName>
        <fullName evidence="2">Nodule-specific cysteine-rich peptide 10</fullName>
    </submittedName>
</protein>
<dbReference type="InterPro" id="IPR009810">
    <property type="entry name" value="Nodulin_late_dom"/>
</dbReference>
<dbReference type="Pfam" id="PF07127">
    <property type="entry name" value="Nodulin_late"/>
    <property type="match status" value="1"/>
</dbReference>
<gene>
    <name evidence="3" type="ordered locus">MTR_4g053180</name>
</gene>